<dbReference type="Proteomes" id="UP000789366">
    <property type="component" value="Unassembled WGS sequence"/>
</dbReference>
<keyword evidence="2" id="KW-1185">Reference proteome</keyword>
<evidence type="ECO:0000313" key="2">
    <source>
        <dbReference type="Proteomes" id="UP000789366"/>
    </source>
</evidence>
<protein>
    <submittedName>
        <fullName evidence="1">6515_t:CDS:1</fullName>
    </submittedName>
</protein>
<accession>A0ACA9P8M6</accession>
<sequence length="46" mass="5262">ETERNSISFDLAPLPKLENDYCEIGYSNKALSAAENYVRKIQRVTN</sequence>
<name>A0ACA9P8M6_9GLOM</name>
<reference evidence="1" key="1">
    <citation type="submission" date="2021-06" db="EMBL/GenBank/DDBJ databases">
        <authorList>
            <person name="Kallberg Y."/>
            <person name="Tangrot J."/>
            <person name="Rosling A."/>
        </authorList>
    </citation>
    <scope>NUCLEOTIDE SEQUENCE</scope>
    <source>
        <strain evidence="1">28 12/20/2015</strain>
    </source>
</reference>
<feature type="non-terminal residue" evidence="1">
    <location>
        <position position="46"/>
    </location>
</feature>
<comment type="caution">
    <text evidence="1">The sequence shown here is derived from an EMBL/GenBank/DDBJ whole genome shotgun (WGS) entry which is preliminary data.</text>
</comment>
<gene>
    <name evidence="1" type="ORF">SPELUC_LOCUS11052</name>
</gene>
<organism evidence="1 2">
    <name type="scientific">Cetraspora pellucida</name>
    <dbReference type="NCBI Taxonomy" id="1433469"/>
    <lineage>
        <taxon>Eukaryota</taxon>
        <taxon>Fungi</taxon>
        <taxon>Fungi incertae sedis</taxon>
        <taxon>Mucoromycota</taxon>
        <taxon>Glomeromycotina</taxon>
        <taxon>Glomeromycetes</taxon>
        <taxon>Diversisporales</taxon>
        <taxon>Gigasporaceae</taxon>
        <taxon>Cetraspora</taxon>
    </lineage>
</organism>
<feature type="non-terminal residue" evidence="1">
    <location>
        <position position="1"/>
    </location>
</feature>
<dbReference type="EMBL" id="CAJVPW010022229">
    <property type="protein sequence ID" value="CAG8696617.1"/>
    <property type="molecule type" value="Genomic_DNA"/>
</dbReference>
<proteinExistence type="predicted"/>
<evidence type="ECO:0000313" key="1">
    <source>
        <dbReference type="EMBL" id="CAG8696617.1"/>
    </source>
</evidence>